<dbReference type="GO" id="GO:0000271">
    <property type="term" value="P:polysaccharide biosynthetic process"/>
    <property type="evidence" value="ECO:0007669"/>
    <property type="project" value="UniProtKB-KW"/>
</dbReference>
<dbReference type="GO" id="GO:0005886">
    <property type="term" value="C:plasma membrane"/>
    <property type="evidence" value="ECO:0007669"/>
    <property type="project" value="UniProtKB-SubCell"/>
</dbReference>
<accession>A0A2W5NWV2</accession>
<name>A0A2W5NWV2_9SPHN</name>
<keyword evidence="6 9" id="KW-1133">Transmembrane helix</keyword>
<dbReference type="Proteomes" id="UP000249082">
    <property type="component" value="Unassembled WGS sequence"/>
</dbReference>
<evidence type="ECO:0000256" key="5">
    <source>
        <dbReference type="ARBA" id="ARBA00022692"/>
    </source>
</evidence>
<dbReference type="AlphaFoldDB" id="A0A2W5NWV2"/>
<evidence type="ECO:0000256" key="4">
    <source>
        <dbReference type="ARBA" id="ARBA00022679"/>
    </source>
</evidence>
<evidence type="ECO:0000256" key="2">
    <source>
        <dbReference type="ARBA" id="ARBA00006464"/>
    </source>
</evidence>
<feature type="domain" description="Bacterial sugar transferase" evidence="10">
    <location>
        <begin position="44"/>
        <end position="234"/>
    </location>
</feature>
<comment type="caution">
    <text evidence="11">The sequence shown here is derived from an EMBL/GenBank/DDBJ whole genome shotgun (WGS) entry which is preliminary data.</text>
</comment>
<gene>
    <name evidence="11" type="ORF">DI555_00405</name>
</gene>
<protein>
    <submittedName>
        <fullName evidence="11">Sugar transferase</fullName>
    </submittedName>
</protein>
<sequence length="240" mass="27357">MGNAHVSNAGLRAIYSTRIELFDAGVVRANLPRTVTVLEATMWRLFDIITAVVILGFMLPFMTALAAAIYLVDPGPILYRHRRIGHQGRYFHCLKFRTMRVDSDAVLEVHLRSSVMAKMEWEATRKLRNDPRVTRLGAVLRKLSLDEFPQLINVIRGEMSIVGPRPIVEQEVQKYGACFEHYCRVRPGLTGVWQTSGRSDESYDRRITMDVSYVMRKSVLFDVWLLAKTVPVVLLSKGAY</sequence>
<keyword evidence="3" id="KW-1003">Cell membrane</keyword>
<evidence type="ECO:0000256" key="1">
    <source>
        <dbReference type="ARBA" id="ARBA00004236"/>
    </source>
</evidence>
<keyword evidence="8" id="KW-0270">Exopolysaccharide synthesis</keyword>
<evidence type="ECO:0000256" key="8">
    <source>
        <dbReference type="ARBA" id="ARBA00023169"/>
    </source>
</evidence>
<feature type="transmembrane region" description="Helical" evidence="9">
    <location>
        <begin position="48"/>
        <end position="72"/>
    </location>
</feature>
<organism evidence="11 12">
    <name type="scientific">Novosphingobium pentaromativorans</name>
    <dbReference type="NCBI Taxonomy" id="205844"/>
    <lineage>
        <taxon>Bacteria</taxon>
        <taxon>Pseudomonadati</taxon>
        <taxon>Pseudomonadota</taxon>
        <taxon>Alphaproteobacteria</taxon>
        <taxon>Sphingomonadales</taxon>
        <taxon>Sphingomonadaceae</taxon>
        <taxon>Novosphingobium</taxon>
    </lineage>
</organism>
<keyword evidence="7 9" id="KW-0472">Membrane</keyword>
<evidence type="ECO:0000259" key="10">
    <source>
        <dbReference type="Pfam" id="PF02397"/>
    </source>
</evidence>
<evidence type="ECO:0000256" key="9">
    <source>
        <dbReference type="SAM" id="Phobius"/>
    </source>
</evidence>
<dbReference type="GO" id="GO:0016780">
    <property type="term" value="F:phosphotransferase activity, for other substituted phosphate groups"/>
    <property type="evidence" value="ECO:0007669"/>
    <property type="project" value="TreeGrafter"/>
</dbReference>
<keyword evidence="5 9" id="KW-0812">Transmembrane</keyword>
<evidence type="ECO:0000313" key="12">
    <source>
        <dbReference type="Proteomes" id="UP000249082"/>
    </source>
</evidence>
<dbReference type="InterPro" id="IPR003362">
    <property type="entry name" value="Bact_transf"/>
</dbReference>
<evidence type="ECO:0000256" key="3">
    <source>
        <dbReference type="ARBA" id="ARBA00022475"/>
    </source>
</evidence>
<comment type="subcellular location">
    <subcellularLocation>
        <location evidence="1">Cell membrane</location>
    </subcellularLocation>
</comment>
<comment type="similarity">
    <text evidence="2">Belongs to the bacterial sugar transferase family.</text>
</comment>
<reference evidence="11 12" key="1">
    <citation type="submission" date="2017-08" db="EMBL/GenBank/DDBJ databases">
        <title>Infants hospitalized years apart are colonized by the same room-sourced microbial strains.</title>
        <authorList>
            <person name="Brooks B."/>
            <person name="Olm M.R."/>
            <person name="Firek B.A."/>
            <person name="Baker R."/>
            <person name="Thomas B.C."/>
            <person name="Morowitz M.J."/>
            <person name="Banfield J.F."/>
        </authorList>
    </citation>
    <scope>NUCLEOTIDE SEQUENCE [LARGE SCALE GENOMIC DNA]</scope>
    <source>
        <strain evidence="11">S2_005_002_R2_33</strain>
    </source>
</reference>
<keyword evidence="4 11" id="KW-0808">Transferase</keyword>
<evidence type="ECO:0000313" key="11">
    <source>
        <dbReference type="EMBL" id="PZQ57434.1"/>
    </source>
</evidence>
<dbReference type="PANTHER" id="PTHR30576">
    <property type="entry name" value="COLANIC BIOSYNTHESIS UDP-GLUCOSE LIPID CARRIER TRANSFERASE"/>
    <property type="match status" value="1"/>
</dbReference>
<dbReference type="PANTHER" id="PTHR30576:SF4">
    <property type="entry name" value="UNDECAPRENYL-PHOSPHATE GALACTOSE PHOSPHOTRANSFERASE"/>
    <property type="match status" value="1"/>
</dbReference>
<dbReference type="EMBL" id="QFPX01000001">
    <property type="protein sequence ID" value="PZQ57434.1"/>
    <property type="molecule type" value="Genomic_DNA"/>
</dbReference>
<evidence type="ECO:0000256" key="6">
    <source>
        <dbReference type="ARBA" id="ARBA00022989"/>
    </source>
</evidence>
<proteinExistence type="inferred from homology"/>
<evidence type="ECO:0000256" key="7">
    <source>
        <dbReference type="ARBA" id="ARBA00023136"/>
    </source>
</evidence>
<dbReference type="Pfam" id="PF02397">
    <property type="entry name" value="Bac_transf"/>
    <property type="match status" value="1"/>
</dbReference>